<protein>
    <submittedName>
        <fullName evidence="1">Uncharacterized protein</fullName>
    </submittedName>
</protein>
<keyword evidence="2" id="KW-1185">Reference proteome</keyword>
<organism evidence="1 2">
    <name type="scientific">Pseudocercospora eumusae</name>
    <dbReference type="NCBI Taxonomy" id="321146"/>
    <lineage>
        <taxon>Eukaryota</taxon>
        <taxon>Fungi</taxon>
        <taxon>Dikarya</taxon>
        <taxon>Ascomycota</taxon>
        <taxon>Pezizomycotina</taxon>
        <taxon>Dothideomycetes</taxon>
        <taxon>Dothideomycetidae</taxon>
        <taxon>Mycosphaerellales</taxon>
        <taxon>Mycosphaerellaceae</taxon>
        <taxon>Pseudocercospora</taxon>
    </lineage>
</organism>
<proteinExistence type="predicted"/>
<reference evidence="1 2" key="1">
    <citation type="submission" date="2015-07" db="EMBL/GenBank/DDBJ databases">
        <title>Comparative genomics of the Sigatoka disease complex on banana suggests a link between parallel evolutionary changes in Pseudocercospora fijiensis and Pseudocercospora eumusae and increased virulence on the banana host.</title>
        <authorList>
            <person name="Chang T.-C."/>
            <person name="Salvucci A."/>
            <person name="Crous P.W."/>
            <person name="Stergiopoulos I."/>
        </authorList>
    </citation>
    <scope>NUCLEOTIDE SEQUENCE [LARGE SCALE GENOMIC DNA]</scope>
    <source>
        <strain evidence="1 2">CBS 114824</strain>
    </source>
</reference>
<comment type="caution">
    <text evidence="1">The sequence shown here is derived from an EMBL/GenBank/DDBJ whole genome shotgun (WGS) entry which is preliminary data.</text>
</comment>
<dbReference type="EMBL" id="LFZN01000214">
    <property type="protein sequence ID" value="KXS95468.1"/>
    <property type="molecule type" value="Genomic_DNA"/>
</dbReference>
<dbReference type="Proteomes" id="UP000070133">
    <property type="component" value="Unassembled WGS sequence"/>
</dbReference>
<evidence type="ECO:0000313" key="2">
    <source>
        <dbReference type="Proteomes" id="UP000070133"/>
    </source>
</evidence>
<gene>
    <name evidence="1" type="ORF">AC578_6868</name>
</gene>
<name>A0A139GZ98_9PEZI</name>
<accession>A0A139GZ98</accession>
<sequence length="76" mass="8801">MSVLRQEAWLNAWQAEIISLPTRTVAYYSTILQCGTLRCWESLPAAPEYRDIRSGFDGHGRAKVYKRYLMDYSAKP</sequence>
<evidence type="ECO:0000313" key="1">
    <source>
        <dbReference type="EMBL" id="KXS95468.1"/>
    </source>
</evidence>
<dbReference type="AlphaFoldDB" id="A0A139GZ98"/>